<proteinExistence type="predicted"/>
<dbReference type="InterPro" id="IPR013149">
    <property type="entry name" value="ADH-like_C"/>
</dbReference>
<reference evidence="2 3" key="1">
    <citation type="journal article" date="2020" name="Int. J. Syst. Evol. Microbiol.">
        <title>Novel acetic acid bacteria from cider fermentations: Acetobacter conturbans sp. nov. and Acetobacter fallax sp. nov.</title>
        <authorList>
            <person name="Sombolestani A.S."/>
            <person name="Cleenwerck I."/>
            <person name="Cnockaert M."/>
            <person name="Borremans W."/>
            <person name="Wieme A.D."/>
            <person name="De Vuyst L."/>
            <person name="Vandamme P."/>
        </authorList>
    </citation>
    <scope>NUCLEOTIDE SEQUENCE [LARGE SCALE GENOMIC DNA]</scope>
    <source>
        <strain evidence="2 3">LMG 30640</strain>
    </source>
</reference>
<dbReference type="PANTHER" id="PTHR43677:SF1">
    <property type="entry name" value="ACRYLYL-COA REDUCTASE ACUI-RELATED"/>
    <property type="match status" value="1"/>
</dbReference>
<dbReference type="InterPro" id="IPR014188">
    <property type="entry name" value="Acrylyl-CoA_reductase_AcuI"/>
</dbReference>
<evidence type="ECO:0000313" key="2">
    <source>
        <dbReference type="EMBL" id="NHN83872.1"/>
    </source>
</evidence>
<dbReference type="SUPFAM" id="SSF50129">
    <property type="entry name" value="GroES-like"/>
    <property type="match status" value="1"/>
</dbReference>
<dbReference type="EMBL" id="WOTB01000004">
    <property type="protein sequence ID" value="NHN83872.1"/>
    <property type="molecule type" value="Genomic_DNA"/>
</dbReference>
<dbReference type="SMART" id="SM00829">
    <property type="entry name" value="PKS_ER"/>
    <property type="match status" value="1"/>
</dbReference>
<dbReference type="RefSeq" id="WP_173582270.1">
    <property type="nucleotide sequence ID" value="NZ_WOTB01000004.1"/>
</dbReference>
<dbReference type="Gene3D" id="3.90.180.10">
    <property type="entry name" value="Medium-chain alcohol dehydrogenases, catalytic domain"/>
    <property type="match status" value="1"/>
</dbReference>
<dbReference type="InterPro" id="IPR020843">
    <property type="entry name" value="ER"/>
</dbReference>
<dbReference type="Pfam" id="PF08240">
    <property type="entry name" value="ADH_N"/>
    <property type="match status" value="1"/>
</dbReference>
<dbReference type="GO" id="GO:0043958">
    <property type="term" value="F:acryloyl-CoA reductase (NADH) activity"/>
    <property type="evidence" value="ECO:0007669"/>
    <property type="project" value="UniProtKB-EC"/>
</dbReference>
<dbReference type="Gene3D" id="3.40.50.720">
    <property type="entry name" value="NAD(P)-binding Rossmann-like Domain"/>
    <property type="match status" value="1"/>
</dbReference>
<dbReference type="NCBIfam" id="TIGR02823">
    <property type="entry name" value="oxido_YhdH"/>
    <property type="match status" value="1"/>
</dbReference>
<dbReference type="InterPro" id="IPR011032">
    <property type="entry name" value="GroES-like_sf"/>
</dbReference>
<dbReference type="PANTHER" id="PTHR43677">
    <property type="entry name" value="SHORT-CHAIN DEHYDROGENASE/REDUCTASE"/>
    <property type="match status" value="1"/>
</dbReference>
<sequence length="326" mass="34289">MFDALMIEKNGETQTTSIRQIDDTMLPDGDVLVGVEWSTINYKDALAITGKGPIVKSFPMIPGVDFAGEVLESKSRYFKPGDRVLLNGWGVGEKHWGGLAQHARVKGEWLTPIPLAFTTREAMIVGTAGYTAMLCVTALERAGVSPDKGPILVTGASGGVGSIAVMLLSRLGYTVVAVTGRPSETDYLKSLGAAEVIGRETFSHKGKPLEKAVWAGAVDVVGGQILASVCAAVQPRGAVAACGLAGGMDLPLTVAPFILRGVSLLGIDSTSCPRKERQEAWCRLAELIDAKELESVVSECSLSDAIGAADNLLAGKTHGRIIIRTQ</sequence>
<dbReference type="InterPro" id="IPR036291">
    <property type="entry name" value="NAD(P)-bd_dom_sf"/>
</dbReference>
<organism evidence="2 3">
    <name type="scientific">Acetobacter musti</name>
    <dbReference type="NCBI Taxonomy" id="864732"/>
    <lineage>
        <taxon>Bacteria</taxon>
        <taxon>Pseudomonadati</taxon>
        <taxon>Pseudomonadota</taxon>
        <taxon>Alphaproteobacteria</taxon>
        <taxon>Acetobacterales</taxon>
        <taxon>Acetobacteraceae</taxon>
        <taxon>Acetobacter</taxon>
    </lineage>
</organism>
<dbReference type="EC" id="1.3.1.95" evidence="2"/>
<evidence type="ECO:0000259" key="1">
    <source>
        <dbReference type="SMART" id="SM00829"/>
    </source>
</evidence>
<evidence type="ECO:0000313" key="3">
    <source>
        <dbReference type="Proteomes" id="UP000635278"/>
    </source>
</evidence>
<dbReference type="InterPro" id="IPR051397">
    <property type="entry name" value="Zn-ADH-like_protein"/>
</dbReference>
<dbReference type="CDD" id="cd08288">
    <property type="entry name" value="MDR_yhdh"/>
    <property type="match status" value="1"/>
</dbReference>
<protein>
    <submittedName>
        <fullName evidence="2">Acryloyl-CoA reductase</fullName>
        <ecNumber evidence="2">1.3.1.95</ecNumber>
    </submittedName>
</protein>
<keyword evidence="3" id="KW-1185">Reference proteome</keyword>
<comment type="caution">
    <text evidence="2">The sequence shown here is derived from an EMBL/GenBank/DDBJ whole genome shotgun (WGS) entry which is preliminary data.</text>
</comment>
<dbReference type="Pfam" id="PF00107">
    <property type="entry name" value="ADH_zinc_N"/>
    <property type="match status" value="1"/>
</dbReference>
<dbReference type="Proteomes" id="UP000635278">
    <property type="component" value="Unassembled WGS sequence"/>
</dbReference>
<dbReference type="SUPFAM" id="SSF51735">
    <property type="entry name" value="NAD(P)-binding Rossmann-fold domains"/>
    <property type="match status" value="1"/>
</dbReference>
<feature type="domain" description="Enoyl reductase (ER)" evidence="1">
    <location>
        <begin position="11"/>
        <end position="323"/>
    </location>
</feature>
<keyword evidence="2" id="KW-0560">Oxidoreductase</keyword>
<dbReference type="InterPro" id="IPR013154">
    <property type="entry name" value="ADH-like_N"/>
</dbReference>
<gene>
    <name evidence="2" type="ORF">GOB93_04340</name>
</gene>
<accession>A0ABX0JPA8</accession>
<name>A0ABX0JPA8_9PROT</name>